<feature type="transmembrane region" description="Helical" evidence="1">
    <location>
        <begin position="52"/>
        <end position="69"/>
    </location>
</feature>
<keyword evidence="1" id="KW-1133">Transmembrane helix</keyword>
<dbReference type="AlphaFoldDB" id="A0A4U6SEU1"/>
<accession>A0A4U6SEU1</accession>
<evidence type="ECO:0000256" key="1">
    <source>
        <dbReference type="SAM" id="Phobius"/>
    </source>
</evidence>
<evidence type="ECO:0000313" key="2">
    <source>
        <dbReference type="EMBL" id="TKV83376.1"/>
    </source>
</evidence>
<comment type="caution">
    <text evidence="2">The sequence shown here is derived from an EMBL/GenBank/DDBJ whole genome shotgun (WGS) entry which is preliminary data.</text>
</comment>
<name>A0A4U6SEU1_BRAEL</name>
<feature type="transmembrane region" description="Helical" evidence="1">
    <location>
        <begin position="143"/>
        <end position="161"/>
    </location>
</feature>
<keyword evidence="2" id="KW-0969">Cilium</keyword>
<feature type="transmembrane region" description="Helical" evidence="1">
    <location>
        <begin position="195"/>
        <end position="218"/>
    </location>
</feature>
<keyword evidence="2" id="KW-0966">Cell projection</keyword>
<gene>
    <name evidence="2" type="ORF">FDV58_03885</name>
</gene>
<feature type="transmembrane region" description="Helical" evidence="1">
    <location>
        <begin position="21"/>
        <end position="40"/>
    </location>
</feature>
<sequence>MPPSRSDMEIELSKLSSPRIFLVRMLVFLVLCGLVGVVLYKQIVTAFFANPGLNALIGAVLLIGIILAFRQVIRLYPEVAWVNNFRIADPGLAIERRPRLLAPMAAILGGERSGRMSISQQTMRHLLDSIATRLDEARDISRYMTGLLVFLGLLGTFWGLIETVGSVGKVIDGLKVGGDAGALFDTLKEGLAAPLGGMGISFSSSLFGLAGSLILGFLDLQSSQAQNRFYTDLEDWLAGTVRGISGDEAGVSGNMQGAIDRLRTALEEGGGGRSTTAAMANLAEAIQGLVAHMRTEQQMIREWADGQGEQNREIKRLLERLARQPEKS</sequence>
<evidence type="ECO:0000313" key="3">
    <source>
        <dbReference type="Proteomes" id="UP000305095"/>
    </source>
</evidence>
<organism evidence="2 3">
    <name type="scientific">Bradyrhizobium elkanii</name>
    <dbReference type="NCBI Taxonomy" id="29448"/>
    <lineage>
        <taxon>Bacteria</taxon>
        <taxon>Pseudomonadati</taxon>
        <taxon>Pseudomonadota</taxon>
        <taxon>Alphaproteobacteria</taxon>
        <taxon>Hyphomicrobiales</taxon>
        <taxon>Nitrobacteraceae</taxon>
        <taxon>Bradyrhizobium</taxon>
    </lineage>
</organism>
<reference evidence="2 3" key="1">
    <citation type="submission" date="2019-05" db="EMBL/GenBank/DDBJ databases">
        <title>Draft Genome of Bradyrhizobium elkanii strain SEMIA 938, Used in Commercial Inoculants for Lupinus spp. in Brazil.</title>
        <authorList>
            <person name="Hungria M."/>
            <person name="Delamuta J.R.M."/>
            <person name="Ribeiro R.A."/>
            <person name="Nogueira M.A."/>
        </authorList>
    </citation>
    <scope>NUCLEOTIDE SEQUENCE [LARGE SCALE GENOMIC DNA]</scope>
    <source>
        <strain evidence="2 3">Semia 938</strain>
    </source>
</reference>
<dbReference type="Proteomes" id="UP000305095">
    <property type="component" value="Unassembled WGS sequence"/>
</dbReference>
<keyword evidence="1" id="KW-0472">Membrane</keyword>
<dbReference type="RefSeq" id="WP_137476846.1">
    <property type="nucleotide sequence ID" value="NZ_SZZP01000002.1"/>
</dbReference>
<protein>
    <submittedName>
        <fullName evidence="2">Flagellar motor protein MotA</fullName>
    </submittedName>
</protein>
<proteinExistence type="predicted"/>
<dbReference type="EMBL" id="SZZP01000002">
    <property type="protein sequence ID" value="TKV83376.1"/>
    <property type="molecule type" value="Genomic_DNA"/>
</dbReference>
<keyword evidence="2" id="KW-0282">Flagellum</keyword>
<keyword evidence="1" id="KW-0812">Transmembrane</keyword>